<dbReference type="RefSeq" id="WP_221184436.1">
    <property type="nucleotide sequence ID" value="NZ_JACHVS010000001.1"/>
</dbReference>
<evidence type="ECO:0000313" key="1">
    <source>
        <dbReference type="EMBL" id="MBB2996068.1"/>
    </source>
</evidence>
<name>A0A839QI46_9MICC</name>
<gene>
    <name evidence="1" type="ORF">E9229_002259</name>
</gene>
<keyword evidence="2" id="KW-1185">Reference proteome</keyword>
<dbReference type="EMBL" id="JACHVS010000001">
    <property type="protein sequence ID" value="MBB2996068.1"/>
    <property type="molecule type" value="Genomic_DNA"/>
</dbReference>
<dbReference type="AlphaFoldDB" id="A0A839QI46"/>
<organism evidence="1 2">
    <name type="scientific">Paeniglutamicibacter cryotolerans</name>
    <dbReference type="NCBI Taxonomy" id="670079"/>
    <lineage>
        <taxon>Bacteria</taxon>
        <taxon>Bacillati</taxon>
        <taxon>Actinomycetota</taxon>
        <taxon>Actinomycetes</taxon>
        <taxon>Micrococcales</taxon>
        <taxon>Micrococcaceae</taxon>
        <taxon>Paeniglutamicibacter</taxon>
    </lineage>
</organism>
<evidence type="ECO:0000313" key="2">
    <source>
        <dbReference type="Proteomes" id="UP000523000"/>
    </source>
</evidence>
<proteinExistence type="predicted"/>
<sequence length="180" mass="19386">MYGMPHVVASLGWPSTVGATGTVTSNGTGYTSPMSSRSTKIGRLKITNTVSISLSTSGKMSFHPPVASTTSARKGQLIKVKKTAKNESTAWNQVISKCSYQWQRGTKNIKDATKLTYRTTSADVGKTLQLKTTCSPDSFFTKEPGITSNTKYSGAVKIRELEIAPIGAQSETNNRPPPRH</sequence>
<accession>A0A839QI46</accession>
<dbReference type="Proteomes" id="UP000523000">
    <property type="component" value="Unassembled WGS sequence"/>
</dbReference>
<comment type="caution">
    <text evidence="1">The sequence shown here is derived from an EMBL/GenBank/DDBJ whole genome shotgun (WGS) entry which is preliminary data.</text>
</comment>
<protein>
    <submittedName>
        <fullName evidence="1">Uncharacterized protein</fullName>
    </submittedName>
</protein>
<reference evidence="1 2" key="1">
    <citation type="submission" date="2020-08" db="EMBL/GenBank/DDBJ databases">
        <title>Sequencing the genomes of 1000 actinobacteria strains.</title>
        <authorList>
            <person name="Klenk H.-P."/>
        </authorList>
    </citation>
    <scope>NUCLEOTIDE SEQUENCE [LARGE SCALE GENOMIC DNA]</scope>
    <source>
        <strain evidence="1 2">DSM 22826</strain>
    </source>
</reference>
<dbReference type="Gene3D" id="2.60.40.2700">
    <property type="match status" value="1"/>
</dbReference>